<proteinExistence type="predicted"/>
<reference evidence="1" key="1">
    <citation type="submission" date="2021-02" db="EMBL/GenBank/DDBJ databases">
        <authorList>
            <person name="Dougan E. K."/>
            <person name="Rhodes N."/>
            <person name="Thang M."/>
            <person name="Chan C."/>
        </authorList>
    </citation>
    <scope>NUCLEOTIDE SEQUENCE</scope>
</reference>
<accession>A0A812MDN5</accession>
<dbReference type="Proteomes" id="UP000649617">
    <property type="component" value="Unassembled WGS sequence"/>
</dbReference>
<evidence type="ECO:0000313" key="1">
    <source>
        <dbReference type="EMBL" id="CAE7260267.1"/>
    </source>
</evidence>
<comment type="caution">
    <text evidence="1">The sequence shown here is derived from an EMBL/GenBank/DDBJ whole genome shotgun (WGS) entry which is preliminary data.</text>
</comment>
<feature type="non-terminal residue" evidence="1">
    <location>
        <position position="1"/>
    </location>
</feature>
<dbReference type="InterPro" id="IPR011235">
    <property type="entry name" value="MepB-like"/>
</dbReference>
<dbReference type="InterPro" id="IPR038231">
    <property type="entry name" value="MepB-like_sf"/>
</dbReference>
<dbReference type="Pfam" id="PF08877">
    <property type="entry name" value="MepB-like"/>
    <property type="match status" value="1"/>
</dbReference>
<organism evidence="1 2">
    <name type="scientific">Symbiodinium pilosum</name>
    <name type="common">Dinoflagellate</name>
    <dbReference type="NCBI Taxonomy" id="2952"/>
    <lineage>
        <taxon>Eukaryota</taxon>
        <taxon>Sar</taxon>
        <taxon>Alveolata</taxon>
        <taxon>Dinophyceae</taxon>
        <taxon>Suessiales</taxon>
        <taxon>Symbiodiniaceae</taxon>
        <taxon>Symbiodinium</taxon>
    </lineage>
</organism>
<gene>
    <name evidence="1" type="ORF">SPIL2461_LOCUS5439</name>
</gene>
<keyword evidence="2" id="KW-1185">Reference proteome</keyword>
<dbReference type="EMBL" id="CAJNIZ010007671">
    <property type="protein sequence ID" value="CAE7260267.1"/>
    <property type="molecule type" value="Genomic_DNA"/>
</dbReference>
<protein>
    <submittedName>
        <fullName evidence="1">Uncharacterized protein</fullName>
    </submittedName>
</protein>
<evidence type="ECO:0000313" key="2">
    <source>
        <dbReference type="Proteomes" id="UP000649617"/>
    </source>
</evidence>
<dbReference type="AlphaFoldDB" id="A0A812MDN5"/>
<dbReference type="Gene3D" id="3.40.1350.140">
    <property type="entry name" value="MepB-like"/>
    <property type="match status" value="1"/>
</dbReference>
<name>A0A812MDN5_SYMPI</name>
<sequence length="249" mass="27544">VKGTFREGAGVVQHSLFLVVGGPKDQALRVSSLPETLQSCFYKAEEYPHVTLEEARLQCGKANYVEELARRQSEVVLRQAGFRSKPYQQLSAVDSVLSGYGREYAVQEKASSRGRRGDYLAGLSKFGGVLGRIPYESTDFDLLIISLLDDEHKLEGIYLIPTSALAQRGLVNKRPVTLHVYPPWAPAKRAAAIRKHAWQLDYFIDLRGWAGGPLSGETVGRLLQLLLNPELVSKASIESACLHESIPPR</sequence>